<proteinExistence type="predicted"/>
<name>A0A9X4S848_9BURK</name>
<evidence type="ECO:0000313" key="2">
    <source>
        <dbReference type="EMBL" id="MDG5975992.1"/>
    </source>
</evidence>
<evidence type="ECO:0000313" key="3">
    <source>
        <dbReference type="Proteomes" id="UP001152876"/>
    </source>
</evidence>
<dbReference type="InterPro" id="IPR016181">
    <property type="entry name" value="Acyl_CoA_acyltransferase"/>
</dbReference>
<keyword evidence="3" id="KW-1185">Reference proteome</keyword>
<feature type="region of interest" description="Disordered" evidence="1">
    <location>
        <begin position="1"/>
        <end position="30"/>
    </location>
</feature>
<comment type="caution">
    <text evidence="2">The sequence shown here is derived from an EMBL/GenBank/DDBJ whole genome shotgun (WGS) entry which is preliminary data.</text>
</comment>
<accession>A0A9X4S848</accession>
<dbReference type="AlphaFoldDB" id="A0A9X4S848"/>
<reference evidence="2" key="1">
    <citation type="submission" date="2013-01" db="EMBL/GenBank/DDBJ databases">
        <title>Genome draft of Hydrogenophaga taeniospiralis 2K1.</title>
        <authorList>
            <person name="Gomila M."/>
            <person name="Lalucat J."/>
        </authorList>
    </citation>
    <scope>NUCLEOTIDE SEQUENCE</scope>
    <source>
        <strain evidence="2">CCUG 15921</strain>
    </source>
</reference>
<dbReference type="SUPFAM" id="SSF55729">
    <property type="entry name" value="Acyl-CoA N-acyltransferases (Nat)"/>
    <property type="match status" value="1"/>
</dbReference>
<organism evidence="2 3">
    <name type="scientific">Hydrogenophaga taeniospiralis CCUG 15921</name>
    <dbReference type="NCBI Taxonomy" id="1281780"/>
    <lineage>
        <taxon>Bacteria</taxon>
        <taxon>Pseudomonadati</taxon>
        <taxon>Pseudomonadota</taxon>
        <taxon>Betaproteobacteria</taxon>
        <taxon>Burkholderiales</taxon>
        <taxon>Comamonadaceae</taxon>
        <taxon>Hydrogenophaga</taxon>
    </lineage>
</organism>
<dbReference type="Pfam" id="PF12261">
    <property type="entry name" value="T_hemolysin"/>
    <property type="match status" value="1"/>
</dbReference>
<feature type="compositionally biased region" description="Low complexity" evidence="1">
    <location>
        <begin position="11"/>
        <end position="25"/>
    </location>
</feature>
<protein>
    <recommendedName>
        <fullName evidence="4">Thermostable hemolysin</fullName>
    </recommendedName>
</protein>
<dbReference type="EMBL" id="AOGK01000009">
    <property type="protein sequence ID" value="MDG5975992.1"/>
    <property type="molecule type" value="Genomic_DNA"/>
</dbReference>
<dbReference type="RefSeq" id="WP_245638171.1">
    <property type="nucleotide sequence ID" value="NZ_AOGK01000009.1"/>
</dbReference>
<dbReference type="InterPro" id="IPR022050">
    <property type="entry name" value="T_hemolysin"/>
</dbReference>
<dbReference type="Proteomes" id="UP001152876">
    <property type="component" value="Unassembled WGS sequence"/>
</dbReference>
<gene>
    <name evidence="2" type="ORF">H010_12049</name>
</gene>
<evidence type="ECO:0000256" key="1">
    <source>
        <dbReference type="SAM" id="MobiDB-lite"/>
    </source>
</evidence>
<evidence type="ECO:0008006" key="4">
    <source>
        <dbReference type="Google" id="ProtNLM"/>
    </source>
</evidence>
<sequence>MLFSSVRNLGLPSPTSQPSRSPRLTAHGVSDPLRPQVEAFIAQVYARRFGAQVTHFAPTLVSLRDPLDGSIVAAAGYRPAQHAALFLERYLQAPIESLLATQGHTPPERAGIVEVGHLAAQRAGEGRRLIFLLGHHLAAEGAQWVVGTLTEELRHLFVRLGITPQALGRADPAALGDDARQWGSYYDHHPVVLAGQMQQALRLLQRRENARPAERAHNAQEKLA</sequence>